<comment type="caution">
    <text evidence="4">The sequence shown here is derived from an EMBL/GenBank/DDBJ whole genome shotgun (WGS) entry which is preliminary data.</text>
</comment>
<keyword evidence="3" id="KW-0859">Xylose metabolism</keyword>
<dbReference type="GO" id="GO:0042732">
    <property type="term" value="P:D-xylose metabolic process"/>
    <property type="evidence" value="ECO:0007669"/>
    <property type="project" value="UniProtKB-KW"/>
</dbReference>
<gene>
    <name evidence="4" type="ORF">ET33_27565</name>
</gene>
<keyword evidence="3" id="KW-0119">Carbohydrate metabolism</keyword>
<evidence type="ECO:0000256" key="2">
    <source>
        <dbReference type="ARBA" id="ARBA00006479"/>
    </source>
</evidence>
<dbReference type="RefSeq" id="WP_036692215.1">
    <property type="nucleotide sequence ID" value="NZ_JNVM01000043.1"/>
</dbReference>
<evidence type="ECO:0000256" key="3">
    <source>
        <dbReference type="ARBA" id="ARBA00022629"/>
    </source>
</evidence>
<dbReference type="Pfam" id="PF13412">
    <property type="entry name" value="HTH_24"/>
    <property type="match status" value="1"/>
</dbReference>
<dbReference type="Pfam" id="PF00480">
    <property type="entry name" value="ROK"/>
    <property type="match status" value="1"/>
</dbReference>
<proteinExistence type="inferred from homology"/>
<protein>
    <recommendedName>
        <fullName evidence="6">ROK family transcriptional regulator</fullName>
    </recommendedName>
</protein>
<dbReference type="SUPFAM" id="SSF46785">
    <property type="entry name" value="Winged helix' DNA-binding domain"/>
    <property type="match status" value="1"/>
</dbReference>
<dbReference type="InterPro" id="IPR000600">
    <property type="entry name" value="ROK"/>
</dbReference>
<dbReference type="AlphaFoldDB" id="A0A081NUJ8"/>
<dbReference type="InterPro" id="IPR043129">
    <property type="entry name" value="ATPase_NBD"/>
</dbReference>
<comment type="similarity">
    <text evidence="2">Belongs to the ROK (NagC/XylR) family.</text>
</comment>
<evidence type="ECO:0000313" key="4">
    <source>
        <dbReference type="EMBL" id="KEQ22121.1"/>
    </source>
</evidence>
<dbReference type="InterPro" id="IPR036390">
    <property type="entry name" value="WH_DNA-bd_sf"/>
</dbReference>
<sequence>MENKTGNLQLIKKINSSLILNLLHRERILSRAEIADRLKLSRATVSSLVEELISEGYIDEIGERSSVGAGRKAVALEISRDKGFVIAISLQNESFRCALFNFHNDITFEFKQSVVYGNDEISTFIKRAVDKILSLNIVKDGSLVKGIGIASPGIVDEHDGIIVKSTLLKIHQLEIKKILTQTYNLPVVIINDTKAAAFAEHYCGAAMGIENLLLFSVDEGIGAGLIINGEVYSGYRGAAGEIGHIQVDRNGLLCHCGRKGCIETKLNKRYILMYGQNRARSEQGAKIPETFSDILRAYERSETWAVKLMKETCLYLLQALAAAINFISPEAVILYGWIYESEKLMEELKYELAQFPFPLPFELARLKSPSFGEQVYLKGAATIMNNQFFKVYH</sequence>
<evidence type="ECO:0000313" key="5">
    <source>
        <dbReference type="Proteomes" id="UP000028123"/>
    </source>
</evidence>
<dbReference type="Gene3D" id="1.10.10.10">
    <property type="entry name" value="Winged helix-like DNA-binding domain superfamily/Winged helix DNA-binding domain"/>
    <property type="match status" value="1"/>
</dbReference>
<dbReference type="PANTHER" id="PTHR18964:SF149">
    <property type="entry name" value="BIFUNCTIONAL UDP-N-ACETYLGLUCOSAMINE 2-EPIMERASE_N-ACETYLMANNOSAMINE KINASE"/>
    <property type="match status" value="1"/>
</dbReference>
<dbReference type="Proteomes" id="UP000028123">
    <property type="component" value="Unassembled WGS sequence"/>
</dbReference>
<accession>A0A081NUJ8</accession>
<dbReference type="InterPro" id="IPR036388">
    <property type="entry name" value="WH-like_DNA-bd_sf"/>
</dbReference>
<dbReference type="EMBL" id="JNVM01000043">
    <property type="protein sequence ID" value="KEQ22121.1"/>
    <property type="molecule type" value="Genomic_DNA"/>
</dbReference>
<dbReference type="SUPFAM" id="SSF53067">
    <property type="entry name" value="Actin-like ATPase domain"/>
    <property type="match status" value="1"/>
</dbReference>
<dbReference type="Gene3D" id="3.30.420.40">
    <property type="match status" value="2"/>
</dbReference>
<organism evidence="4 5">
    <name type="scientific">Paenibacillus tyrfis</name>
    <dbReference type="NCBI Taxonomy" id="1501230"/>
    <lineage>
        <taxon>Bacteria</taxon>
        <taxon>Bacillati</taxon>
        <taxon>Bacillota</taxon>
        <taxon>Bacilli</taxon>
        <taxon>Bacillales</taxon>
        <taxon>Paenibacillaceae</taxon>
        <taxon>Paenibacillus</taxon>
    </lineage>
</organism>
<dbReference type="InterPro" id="IPR049874">
    <property type="entry name" value="ROK_cs"/>
</dbReference>
<evidence type="ECO:0000256" key="1">
    <source>
        <dbReference type="ARBA" id="ARBA00002486"/>
    </source>
</evidence>
<dbReference type="eggNOG" id="COG1940">
    <property type="taxonomic scope" value="Bacteria"/>
</dbReference>
<name>A0A081NUJ8_9BACL</name>
<dbReference type="PROSITE" id="PS01125">
    <property type="entry name" value="ROK"/>
    <property type="match status" value="1"/>
</dbReference>
<evidence type="ECO:0008006" key="6">
    <source>
        <dbReference type="Google" id="ProtNLM"/>
    </source>
</evidence>
<comment type="function">
    <text evidence="1">Transcriptional repressor of xylose-utilizing enzymes.</text>
</comment>
<reference evidence="4 5" key="1">
    <citation type="submission" date="2014-06" db="EMBL/GenBank/DDBJ databases">
        <title>Draft genome sequence of Paenibacillus sp. MSt1.</title>
        <authorList>
            <person name="Aw Y.K."/>
            <person name="Ong K.S."/>
            <person name="Gan H.M."/>
            <person name="Lee S.M."/>
        </authorList>
    </citation>
    <scope>NUCLEOTIDE SEQUENCE [LARGE SCALE GENOMIC DNA]</scope>
    <source>
        <strain evidence="4 5">MSt1</strain>
    </source>
</reference>
<dbReference type="OrthoDB" id="9795247at2"/>
<dbReference type="PANTHER" id="PTHR18964">
    <property type="entry name" value="ROK (REPRESSOR, ORF, KINASE) FAMILY"/>
    <property type="match status" value="1"/>
</dbReference>
<keyword evidence="5" id="KW-1185">Reference proteome</keyword>